<gene>
    <name evidence="10" type="ORF">BVRB_032890</name>
</gene>
<sequence length="105" mass="11872">MSVEGRADVLSEIGKRAHHGGFPPIMIFPEGTTSNSRTLLRFKKGAFSTGYPVQPVLIKFPWQHSDPCWTNHSPPLWIAITEMLCQPFQRAEIIFLPVRRPSKGE</sequence>
<dbReference type="InterPro" id="IPR002123">
    <property type="entry name" value="Plipid/glycerol_acylTrfase"/>
</dbReference>
<dbReference type="PANTHER" id="PTHR23063">
    <property type="entry name" value="PHOSPHOLIPID ACYLTRANSFERASE"/>
    <property type="match status" value="1"/>
</dbReference>
<dbReference type="Proteomes" id="UP000035740">
    <property type="component" value="Unassembled WGS sequence"/>
</dbReference>
<keyword evidence="6" id="KW-0443">Lipid metabolism</keyword>
<dbReference type="OrthoDB" id="272512at2759"/>
<dbReference type="PANTHER" id="PTHR23063:SF52">
    <property type="entry name" value="LYSOPHOSPHATIDYLCHOLINE ACYLTRANSFERASE"/>
    <property type="match status" value="1"/>
</dbReference>
<keyword evidence="4" id="KW-0812">Transmembrane</keyword>
<name>A0A0J8B077_BETVV</name>
<keyword evidence="3" id="KW-0808">Transferase</keyword>
<dbReference type="EMBL" id="KQ104448">
    <property type="protein sequence ID" value="KMS93298.1"/>
    <property type="molecule type" value="Genomic_DNA"/>
</dbReference>
<evidence type="ECO:0000256" key="7">
    <source>
        <dbReference type="ARBA" id="ARBA00023136"/>
    </source>
</evidence>
<dbReference type="SUPFAM" id="SSF69593">
    <property type="entry name" value="Glycerol-3-phosphate (1)-acyltransferase"/>
    <property type="match status" value="1"/>
</dbReference>
<dbReference type="GO" id="GO:0016746">
    <property type="term" value="F:acyltransferase activity"/>
    <property type="evidence" value="ECO:0007669"/>
    <property type="project" value="UniProtKB-KW"/>
</dbReference>
<evidence type="ECO:0000256" key="5">
    <source>
        <dbReference type="ARBA" id="ARBA00022989"/>
    </source>
</evidence>
<dbReference type="GO" id="GO:0006629">
    <property type="term" value="P:lipid metabolic process"/>
    <property type="evidence" value="ECO:0007669"/>
    <property type="project" value="UniProtKB-KW"/>
</dbReference>
<proteinExistence type="inferred from homology"/>
<dbReference type="Pfam" id="PF01553">
    <property type="entry name" value="Acyltransferase"/>
    <property type="match status" value="1"/>
</dbReference>
<evidence type="ECO:0000256" key="4">
    <source>
        <dbReference type="ARBA" id="ARBA00022692"/>
    </source>
</evidence>
<evidence type="ECO:0000313" key="10">
    <source>
        <dbReference type="EMBL" id="KMS93298.1"/>
    </source>
</evidence>
<evidence type="ECO:0000313" key="11">
    <source>
        <dbReference type="Proteomes" id="UP000035740"/>
    </source>
</evidence>
<keyword evidence="11" id="KW-1185">Reference proteome</keyword>
<evidence type="ECO:0000259" key="9">
    <source>
        <dbReference type="Pfam" id="PF01553"/>
    </source>
</evidence>
<feature type="domain" description="Phospholipid/glycerol acyltransferase" evidence="9">
    <location>
        <begin position="6"/>
        <end position="59"/>
    </location>
</feature>
<keyword evidence="5" id="KW-1133">Transmembrane helix</keyword>
<evidence type="ECO:0000256" key="3">
    <source>
        <dbReference type="ARBA" id="ARBA00022679"/>
    </source>
</evidence>
<evidence type="ECO:0000256" key="8">
    <source>
        <dbReference type="ARBA" id="ARBA00023315"/>
    </source>
</evidence>
<evidence type="ECO:0000256" key="2">
    <source>
        <dbReference type="ARBA" id="ARBA00008655"/>
    </source>
</evidence>
<evidence type="ECO:0000256" key="6">
    <source>
        <dbReference type="ARBA" id="ARBA00023098"/>
    </source>
</evidence>
<organism evidence="10 11">
    <name type="scientific">Beta vulgaris subsp. vulgaris</name>
    <name type="common">Beet</name>
    <dbReference type="NCBI Taxonomy" id="3555"/>
    <lineage>
        <taxon>Eukaryota</taxon>
        <taxon>Viridiplantae</taxon>
        <taxon>Streptophyta</taxon>
        <taxon>Embryophyta</taxon>
        <taxon>Tracheophyta</taxon>
        <taxon>Spermatophyta</taxon>
        <taxon>Magnoliopsida</taxon>
        <taxon>eudicotyledons</taxon>
        <taxon>Gunneridae</taxon>
        <taxon>Pentapetalae</taxon>
        <taxon>Caryophyllales</taxon>
        <taxon>Chenopodiaceae</taxon>
        <taxon>Betoideae</taxon>
        <taxon>Beta</taxon>
    </lineage>
</organism>
<dbReference type="GO" id="GO:0016020">
    <property type="term" value="C:membrane"/>
    <property type="evidence" value="ECO:0007669"/>
    <property type="project" value="UniProtKB-SubCell"/>
</dbReference>
<dbReference type="AlphaFoldDB" id="A0A0J8B077"/>
<accession>A0A0J8B077</accession>
<dbReference type="eggNOG" id="KOG4666">
    <property type="taxonomic scope" value="Eukaryota"/>
</dbReference>
<dbReference type="Gramene" id="KMS93298">
    <property type="protein sequence ID" value="KMS93298"/>
    <property type="gene ID" value="BVRB_032890"/>
</dbReference>
<comment type="subcellular location">
    <subcellularLocation>
        <location evidence="1">Membrane</location>
    </subcellularLocation>
</comment>
<comment type="similarity">
    <text evidence="2">Belongs to the 1-acyl-sn-glycerol-3-phosphate acyltransferase family.</text>
</comment>
<reference evidence="10 11" key="1">
    <citation type="journal article" date="2014" name="Nature">
        <title>The genome of the recently domesticated crop plant sugar beet (Beta vulgaris).</title>
        <authorList>
            <person name="Dohm J.C."/>
            <person name="Minoche A.E."/>
            <person name="Holtgrawe D."/>
            <person name="Capella-Gutierrez S."/>
            <person name="Zakrzewski F."/>
            <person name="Tafer H."/>
            <person name="Rupp O."/>
            <person name="Sorensen T.R."/>
            <person name="Stracke R."/>
            <person name="Reinhardt R."/>
            <person name="Goesmann A."/>
            <person name="Kraft T."/>
            <person name="Schulz B."/>
            <person name="Stadler P.F."/>
            <person name="Schmidt T."/>
            <person name="Gabaldon T."/>
            <person name="Lehrach H."/>
            <person name="Weisshaar B."/>
            <person name="Himmelbauer H."/>
        </authorList>
    </citation>
    <scope>NUCLEOTIDE SEQUENCE [LARGE SCALE GENOMIC DNA]</scope>
    <source>
        <tissue evidence="10">Taproot</tissue>
    </source>
</reference>
<keyword evidence="7" id="KW-0472">Membrane</keyword>
<protein>
    <recommendedName>
        <fullName evidence="9">Phospholipid/glycerol acyltransferase domain-containing protein</fullName>
    </recommendedName>
</protein>
<evidence type="ECO:0000256" key="1">
    <source>
        <dbReference type="ARBA" id="ARBA00004370"/>
    </source>
</evidence>
<keyword evidence="8" id="KW-0012">Acyltransferase</keyword>
<feature type="non-terminal residue" evidence="10">
    <location>
        <position position="105"/>
    </location>
</feature>